<comment type="caution">
    <text evidence="2">The sequence shown here is derived from an EMBL/GenBank/DDBJ whole genome shotgun (WGS) entry which is preliminary data.</text>
</comment>
<evidence type="ECO:0000256" key="1">
    <source>
        <dbReference type="SAM" id="MobiDB-lite"/>
    </source>
</evidence>
<dbReference type="Proteomes" id="UP001428341">
    <property type="component" value="Unassembled WGS sequence"/>
</dbReference>
<protein>
    <submittedName>
        <fullName evidence="2">Uncharacterized protein</fullName>
    </submittedName>
</protein>
<proteinExistence type="predicted"/>
<organism evidence="2 3">
    <name type="scientific">Citrus x changshan-huyou</name>
    <dbReference type="NCBI Taxonomy" id="2935761"/>
    <lineage>
        <taxon>Eukaryota</taxon>
        <taxon>Viridiplantae</taxon>
        <taxon>Streptophyta</taxon>
        <taxon>Embryophyta</taxon>
        <taxon>Tracheophyta</taxon>
        <taxon>Spermatophyta</taxon>
        <taxon>Magnoliopsida</taxon>
        <taxon>eudicotyledons</taxon>
        <taxon>Gunneridae</taxon>
        <taxon>Pentapetalae</taxon>
        <taxon>rosids</taxon>
        <taxon>malvids</taxon>
        <taxon>Sapindales</taxon>
        <taxon>Rutaceae</taxon>
        <taxon>Aurantioideae</taxon>
        <taxon>Citrus</taxon>
    </lineage>
</organism>
<reference evidence="2 3" key="1">
    <citation type="submission" date="2024-05" db="EMBL/GenBank/DDBJ databases">
        <title>Haplotype-resolved chromosome-level genome assembly of Huyou (Citrus changshanensis).</title>
        <authorList>
            <person name="Miao C."/>
            <person name="Chen W."/>
            <person name="Wu Y."/>
            <person name="Wang L."/>
            <person name="Zhao S."/>
            <person name="Grierson D."/>
            <person name="Xu C."/>
            <person name="Chen K."/>
        </authorList>
    </citation>
    <scope>NUCLEOTIDE SEQUENCE [LARGE SCALE GENOMIC DNA]</scope>
    <source>
        <strain evidence="2">01-14</strain>
        <tissue evidence="2">Leaf</tissue>
    </source>
</reference>
<gene>
    <name evidence="2" type="ORF">WN944_029676</name>
</gene>
<keyword evidence="3" id="KW-1185">Reference proteome</keyword>
<name>A0AAP0LGI9_9ROSI</name>
<evidence type="ECO:0000313" key="3">
    <source>
        <dbReference type="Proteomes" id="UP001428341"/>
    </source>
</evidence>
<sequence>MGEIAWKKLGLMDLEVNDVLKLSISKEESEDDPPTALAHTGHEFGRHGGVNILIEASITVTAMEAETMRCMFVGELGHKRDFFIYCTTSSLEAIWWHRGHSTVGPTCC</sequence>
<evidence type="ECO:0000313" key="2">
    <source>
        <dbReference type="EMBL" id="KAK9174639.1"/>
    </source>
</evidence>
<accession>A0AAP0LGI9</accession>
<dbReference type="AlphaFoldDB" id="A0AAP0LGI9"/>
<dbReference type="EMBL" id="JBCGBO010000026">
    <property type="protein sequence ID" value="KAK9174639.1"/>
    <property type="molecule type" value="Genomic_DNA"/>
</dbReference>
<feature type="region of interest" description="Disordered" evidence="1">
    <location>
        <begin position="25"/>
        <end position="44"/>
    </location>
</feature>